<gene>
    <name evidence="4" type="primary">cugP_2</name>
    <name evidence="2" type="synonym">cugP</name>
    <name evidence="4" type="ORF">MiTs_02587</name>
</gene>
<comment type="cofactor">
    <cofactor evidence="2">
        <name>Mg(2+)</name>
        <dbReference type="ChEBI" id="CHEBI:18420"/>
    </cofactor>
</comment>
<sequence length="401" mass="44381">MKAMILAAGKGTRVRPITHTIPKPLIPILQKPVMEFLLELLRQHGFDQIMVNVSHLAEEIESYFRDGQRFGVHIGYSFEGRIEEGELIGDALGSAGGLRRIQDFNPFFDDTFVVLCGDALIDLDLTAAVKWHREKGALATIVTKTVPREEVSSYGVVVSDEEGRILSFQEKPAIDEALSTCINTGIYIFEPEIIDFIPPNSKYDIGGELFPELVAKGAPFYALNMDFEWVDIGKVPDYWQAIRGVLSRKIKNVAIPGIEVKPGIYTGLNVGVNWDKVDITGPVYIGAMTRIEDGAKIVGPSMIGPNCWICGGATVDNSVIFEYSRLGPGARLVDKLVFGRYCVDKTGAAIDVEAAALDWLITDTRKVPPEFDHLKHQAIRSLFNRPLQKFISQSQQGREAD</sequence>
<evidence type="ECO:0000313" key="5">
    <source>
        <dbReference type="Proteomes" id="UP000324689"/>
    </source>
</evidence>
<dbReference type="RefSeq" id="WP_149976078.1">
    <property type="nucleotide sequence ID" value="NZ_BHVQ01000032.1"/>
</dbReference>
<protein>
    <recommendedName>
        <fullName evidence="2">UTP--glucose-1-phosphate uridylyltransferase</fullName>
        <ecNumber evidence="2">2.7.7.9</ecNumber>
    </recommendedName>
    <alternativeName>
        <fullName evidence="2">Cyanobacterial UDP-glucose pyrophosphorylase</fullName>
    </alternativeName>
    <alternativeName>
        <fullName evidence="2">UDP-glucose pyrophosphorylase</fullName>
        <shortName evidence="2">UDP-Glc PPase</shortName>
    </alternativeName>
</protein>
<dbReference type="Proteomes" id="UP000324689">
    <property type="component" value="Unassembled WGS sequence"/>
</dbReference>
<keyword evidence="2 4" id="KW-0548">Nucleotidyltransferase</keyword>
<dbReference type="GO" id="GO:0000287">
    <property type="term" value="F:magnesium ion binding"/>
    <property type="evidence" value="ECO:0007669"/>
    <property type="project" value="UniProtKB-UniRule"/>
</dbReference>
<proteinExistence type="inferred from homology"/>
<evidence type="ECO:0000313" key="4">
    <source>
        <dbReference type="EMBL" id="GCA80578.1"/>
    </source>
</evidence>
<dbReference type="InterPro" id="IPR037538">
    <property type="entry name" value="CugP_cyano"/>
</dbReference>
<dbReference type="GO" id="GO:0006011">
    <property type="term" value="P:UDP-alpha-D-glucose metabolic process"/>
    <property type="evidence" value="ECO:0007669"/>
    <property type="project" value="UniProtKB-UniRule"/>
</dbReference>
<name>A0A5A5RZU8_MICAE</name>
<dbReference type="HAMAP" id="MF_02085">
    <property type="entry name" value="CugP_cyano"/>
    <property type="match status" value="1"/>
</dbReference>
<comment type="catalytic activity">
    <reaction evidence="2">
        <text>alpha-D-glucose 1-phosphate + UTP + H(+) = UDP-alpha-D-glucose + diphosphate</text>
        <dbReference type="Rhea" id="RHEA:19889"/>
        <dbReference type="ChEBI" id="CHEBI:15378"/>
        <dbReference type="ChEBI" id="CHEBI:33019"/>
        <dbReference type="ChEBI" id="CHEBI:46398"/>
        <dbReference type="ChEBI" id="CHEBI:58601"/>
        <dbReference type="ChEBI" id="CHEBI:58885"/>
        <dbReference type="EC" id="2.7.7.9"/>
    </reaction>
</comment>
<keyword evidence="2" id="KW-0479">Metal-binding</keyword>
<keyword evidence="2" id="KW-0460">Magnesium</keyword>
<dbReference type="PANTHER" id="PTHR22572">
    <property type="entry name" value="SUGAR-1-PHOSPHATE GUANYL TRANSFERASE"/>
    <property type="match status" value="1"/>
</dbReference>
<dbReference type="InterPro" id="IPR005835">
    <property type="entry name" value="NTP_transferase_dom"/>
</dbReference>
<dbReference type="InterPro" id="IPR029044">
    <property type="entry name" value="Nucleotide-diphossugar_trans"/>
</dbReference>
<dbReference type="GO" id="GO:0003983">
    <property type="term" value="F:UTP:glucose-1-phosphate uridylyltransferase activity"/>
    <property type="evidence" value="ECO:0007669"/>
    <property type="project" value="UniProtKB-UniRule"/>
</dbReference>
<keyword evidence="1 2" id="KW-0808">Transferase</keyword>
<evidence type="ECO:0000256" key="2">
    <source>
        <dbReference type="HAMAP-Rule" id="MF_02085"/>
    </source>
</evidence>
<dbReference type="CDD" id="cd04181">
    <property type="entry name" value="NTP_transferase"/>
    <property type="match status" value="1"/>
</dbReference>
<dbReference type="FunFam" id="3.90.550.10:FF:000013">
    <property type="entry name" value="mannose-1-phosphate guanyltransferase beta"/>
    <property type="match status" value="1"/>
</dbReference>
<dbReference type="InterPro" id="IPR050486">
    <property type="entry name" value="Mannose-1P_guanyltransferase"/>
</dbReference>
<organism evidence="4 5">
    <name type="scientific">Microcystis aeruginosa NIES-2521</name>
    <dbReference type="NCBI Taxonomy" id="2303983"/>
    <lineage>
        <taxon>Bacteria</taxon>
        <taxon>Bacillati</taxon>
        <taxon>Cyanobacteriota</taxon>
        <taxon>Cyanophyceae</taxon>
        <taxon>Oscillatoriophycideae</taxon>
        <taxon>Chroococcales</taxon>
        <taxon>Microcystaceae</taxon>
        <taxon>Microcystis</taxon>
    </lineage>
</organism>
<dbReference type="EMBL" id="BHVQ01000032">
    <property type="protein sequence ID" value="GCA80578.1"/>
    <property type="molecule type" value="Genomic_DNA"/>
</dbReference>
<comment type="caution">
    <text evidence="4">The sequence shown here is derived from an EMBL/GenBank/DDBJ whole genome shotgun (WGS) entry which is preliminary data.</text>
</comment>
<accession>A0A5A5RZU8</accession>
<comment type="similarity">
    <text evidence="2">Belongs to the CugP-type UDP-glucose pyrophosphorylase family.</text>
</comment>
<dbReference type="EC" id="2.7.7.9" evidence="2"/>
<evidence type="ECO:0000256" key="1">
    <source>
        <dbReference type="ARBA" id="ARBA00022679"/>
    </source>
</evidence>
<reference evidence="4 5" key="1">
    <citation type="submission" date="2018-09" db="EMBL/GenBank/DDBJ databases">
        <title>Evolutionary history of phycoerythrin pigmentation in the water bloom-forming cyanobacterium Microcystis aeruginosa.</title>
        <authorList>
            <person name="Tanabe Y."/>
            <person name="Tanabe Y."/>
            <person name="Yamaguchi H."/>
        </authorList>
    </citation>
    <scope>NUCLEOTIDE SEQUENCE [LARGE SCALE GENOMIC DNA]</scope>
    <source>
        <strain evidence="4 5">NIES-2521</strain>
    </source>
</reference>
<comment type="function">
    <text evidence="2">Catalyzes the formation of UDP-glucose, from UTP and glucose 1-phosphate.</text>
</comment>
<feature type="binding site" evidence="2">
    <location>
        <position position="118"/>
    </location>
    <ligand>
        <name>Mg(2+)</name>
        <dbReference type="ChEBI" id="CHEBI:18420"/>
    </ligand>
</feature>
<dbReference type="GO" id="GO:0002134">
    <property type="term" value="F:UTP binding"/>
    <property type="evidence" value="ECO:0007669"/>
    <property type="project" value="UniProtKB-UniRule"/>
</dbReference>
<feature type="domain" description="Nucleotidyl transferase" evidence="3">
    <location>
        <begin position="2"/>
        <end position="246"/>
    </location>
</feature>
<dbReference type="SUPFAM" id="SSF53448">
    <property type="entry name" value="Nucleotide-diphospho-sugar transferases"/>
    <property type="match status" value="1"/>
</dbReference>
<dbReference type="Gene3D" id="3.90.550.10">
    <property type="entry name" value="Spore Coat Polysaccharide Biosynthesis Protein SpsA, Chain A"/>
    <property type="match status" value="1"/>
</dbReference>
<dbReference type="Pfam" id="PF00483">
    <property type="entry name" value="NTP_transferase"/>
    <property type="match status" value="1"/>
</dbReference>
<dbReference type="AlphaFoldDB" id="A0A5A5RZU8"/>
<evidence type="ECO:0000259" key="3">
    <source>
        <dbReference type="Pfam" id="PF00483"/>
    </source>
</evidence>
<dbReference type="Gene3D" id="2.160.10.10">
    <property type="entry name" value="Hexapeptide repeat proteins"/>
    <property type="match status" value="1"/>
</dbReference>